<protein>
    <submittedName>
        <fullName evidence="1">Uncharacterized protein</fullName>
    </submittedName>
</protein>
<accession>A0ABW5IEJ8</accession>
<keyword evidence="2" id="KW-1185">Reference proteome</keyword>
<dbReference type="EMBL" id="JBHUKQ010000026">
    <property type="protein sequence ID" value="MFD2487509.1"/>
    <property type="molecule type" value="Genomic_DNA"/>
</dbReference>
<proteinExistence type="predicted"/>
<dbReference type="RefSeq" id="WP_344288248.1">
    <property type="nucleotide sequence ID" value="NZ_BAAAHV010000031.1"/>
</dbReference>
<name>A0ABW5IEJ8_9PSEU</name>
<organism evidence="1 2">
    <name type="scientific">Amycolatopsis albidoflavus</name>
    <dbReference type="NCBI Taxonomy" id="102226"/>
    <lineage>
        <taxon>Bacteria</taxon>
        <taxon>Bacillati</taxon>
        <taxon>Actinomycetota</taxon>
        <taxon>Actinomycetes</taxon>
        <taxon>Pseudonocardiales</taxon>
        <taxon>Pseudonocardiaceae</taxon>
        <taxon>Amycolatopsis</taxon>
    </lineage>
</organism>
<dbReference type="Proteomes" id="UP001597542">
    <property type="component" value="Unassembled WGS sequence"/>
</dbReference>
<evidence type="ECO:0000313" key="1">
    <source>
        <dbReference type="EMBL" id="MFD2487509.1"/>
    </source>
</evidence>
<reference evidence="2" key="1">
    <citation type="journal article" date="2019" name="Int. J. Syst. Evol. Microbiol.">
        <title>The Global Catalogue of Microorganisms (GCM) 10K type strain sequencing project: providing services to taxonomists for standard genome sequencing and annotation.</title>
        <authorList>
            <consortium name="The Broad Institute Genomics Platform"/>
            <consortium name="The Broad Institute Genome Sequencing Center for Infectious Disease"/>
            <person name="Wu L."/>
            <person name="Ma J."/>
        </authorList>
    </citation>
    <scope>NUCLEOTIDE SEQUENCE [LARGE SCALE GENOMIC DNA]</scope>
    <source>
        <strain evidence="2">CGMCC 4.7638</strain>
    </source>
</reference>
<gene>
    <name evidence="1" type="ORF">ACFSUT_45065</name>
</gene>
<evidence type="ECO:0000313" key="2">
    <source>
        <dbReference type="Proteomes" id="UP001597542"/>
    </source>
</evidence>
<comment type="caution">
    <text evidence="1">The sequence shown here is derived from an EMBL/GenBank/DDBJ whole genome shotgun (WGS) entry which is preliminary data.</text>
</comment>
<sequence>MAMKVRAQLRHARLDGREWRVLRPAPALDTAVLFELAPGMEMSHVEMYVDRSAAYRIGVLWLLASRSRHTIIHLPLRSGRIPAEPEFSGRPLDLVLSQHTAHLRPSQWPRLRAALGPPRPHTVRIPADRRPIEWPEWPTRDRLLDRYHADTMFLTGSAAVFRHTAEDFFALAFGAPGSAPGEESPHHKCFQLHWTSRLLVNAYNLHVMYRAHWLPSAELVGAPD</sequence>